<proteinExistence type="predicted"/>
<keyword evidence="3" id="KW-1185">Reference proteome</keyword>
<comment type="caution">
    <text evidence="2">The sequence shown here is derived from an EMBL/GenBank/DDBJ whole genome shotgun (WGS) entry which is preliminary data.</text>
</comment>
<sequence>MRPMSAMGRTADGDGVEQPGYSFLRREFTLPTLRLLSSEHDLNDRSPGGNSHFRSRIIKSVTKHLGTPTFMP</sequence>
<gene>
    <name evidence="1" type="ORF">A6V36_27715</name>
    <name evidence="2" type="ORF">A6V37_20865</name>
</gene>
<evidence type="ECO:0000313" key="2">
    <source>
        <dbReference type="EMBL" id="OAJ63345.1"/>
    </source>
</evidence>
<protein>
    <submittedName>
        <fullName evidence="2">Uncharacterized protein</fullName>
    </submittedName>
</protein>
<dbReference type="Proteomes" id="UP000077961">
    <property type="component" value="Unassembled WGS sequence"/>
</dbReference>
<organism evidence="2 4">
    <name type="scientific">Paraburkholderia ginsengiterrae</name>
    <dbReference type="NCBI Taxonomy" id="1462993"/>
    <lineage>
        <taxon>Bacteria</taxon>
        <taxon>Pseudomonadati</taxon>
        <taxon>Pseudomonadota</taxon>
        <taxon>Betaproteobacteria</taxon>
        <taxon>Burkholderiales</taxon>
        <taxon>Burkholderiaceae</taxon>
        <taxon>Paraburkholderia</taxon>
    </lineage>
</organism>
<evidence type="ECO:0000313" key="1">
    <source>
        <dbReference type="EMBL" id="OAJ59432.1"/>
    </source>
</evidence>
<evidence type="ECO:0000313" key="3">
    <source>
        <dbReference type="Proteomes" id="UP000077961"/>
    </source>
</evidence>
<dbReference type="EMBL" id="LXKA01000132">
    <property type="protein sequence ID" value="OAJ63345.1"/>
    <property type="molecule type" value="Genomic_DNA"/>
</dbReference>
<accession>A0A1A9NC86</accession>
<evidence type="ECO:0000313" key="4">
    <source>
        <dbReference type="Proteomes" id="UP000078116"/>
    </source>
</evidence>
<dbReference type="EMBL" id="LXJZ01000140">
    <property type="protein sequence ID" value="OAJ59432.1"/>
    <property type="molecule type" value="Genomic_DNA"/>
</dbReference>
<name>A0A1A9NC86_9BURK</name>
<dbReference type="Proteomes" id="UP000078116">
    <property type="component" value="Unassembled WGS sequence"/>
</dbReference>
<reference evidence="3 4" key="1">
    <citation type="submission" date="2016-04" db="EMBL/GenBank/DDBJ databases">
        <title>Reclassification of Paraburkholderia panaciterrae (Farh et al. 2015) Dobritsa &amp; Samadpour 2016 as a later homotypic synonym of Paraburkholderia ginsengiterrae (Farh et al. 2015) Dobritsa &amp; Samadpour 2016.</title>
        <authorList>
            <person name="Dobritsa A.P."/>
            <person name="Kutumbaka K."/>
            <person name="Samadpour M."/>
        </authorList>
    </citation>
    <scope>NUCLEOTIDE SEQUENCE [LARGE SCALE GENOMIC DNA]</scope>
    <source>
        <strain evidence="2 4">DCY85</strain>
        <strain evidence="1 3">DCY85-1</strain>
    </source>
</reference>
<dbReference type="AlphaFoldDB" id="A0A1A9NC86"/>